<dbReference type="GO" id="GO:0045892">
    <property type="term" value="P:negative regulation of DNA-templated transcription"/>
    <property type="evidence" value="ECO:0007669"/>
    <property type="project" value="UniProtKB-ARBA"/>
</dbReference>
<name>A0A1S3FYP2_DIPOR</name>
<feature type="domain" description="C2H2-type" evidence="12">
    <location>
        <begin position="336"/>
        <end position="363"/>
    </location>
</feature>
<dbReference type="PROSITE" id="PS00028">
    <property type="entry name" value="ZINC_FINGER_C2H2_1"/>
    <property type="match status" value="6"/>
</dbReference>
<evidence type="ECO:0000256" key="11">
    <source>
        <dbReference type="PROSITE-ProRule" id="PRU00042"/>
    </source>
</evidence>
<proteinExistence type="inferred from homology"/>
<feature type="domain" description="C2H2-type" evidence="12">
    <location>
        <begin position="224"/>
        <end position="251"/>
    </location>
</feature>
<keyword evidence="5 11" id="KW-0863">Zinc-finger</keyword>
<protein>
    <submittedName>
        <fullName evidence="15">Zinc finger protein 790-like isoform X2</fullName>
    </submittedName>
</protein>
<dbReference type="GO" id="GO:0005634">
    <property type="term" value="C:nucleus"/>
    <property type="evidence" value="ECO:0007669"/>
    <property type="project" value="UniProtKB-SubCell"/>
</dbReference>
<keyword evidence="6" id="KW-0862">Zinc</keyword>
<dbReference type="Pfam" id="PF00096">
    <property type="entry name" value="zf-C2H2"/>
    <property type="match status" value="4"/>
</dbReference>
<evidence type="ECO:0000259" key="12">
    <source>
        <dbReference type="PROSITE" id="PS50157"/>
    </source>
</evidence>
<reference evidence="15" key="1">
    <citation type="submission" date="2025-08" db="UniProtKB">
        <authorList>
            <consortium name="RefSeq"/>
        </authorList>
    </citation>
    <scope>IDENTIFICATION</scope>
    <source>
        <tissue evidence="15">Kidney</tissue>
    </source>
</reference>
<dbReference type="CDD" id="cd07765">
    <property type="entry name" value="KRAB_A-box"/>
    <property type="match status" value="1"/>
</dbReference>
<dbReference type="InterPro" id="IPR001909">
    <property type="entry name" value="KRAB"/>
</dbReference>
<dbReference type="SUPFAM" id="SSF109640">
    <property type="entry name" value="KRAB domain (Kruppel-associated box)"/>
    <property type="match status" value="1"/>
</dbReference>
<dbReference type="FunFam" id="3.30.160.60:FF:000295">
    <property type="entry name" value="zinc finger protein 19"/>
    <property type="match status" value="1"/>
</dbReference>
<keyword evidence="8" id="KW-0238">DNA-binding</keyword>
<keyword evidence="4" id="KW-0677">Repeat</keyword>
<feature type="domain" description="C2H2-type" evidence="12">
    <location>
        <begin position="252"/>
        <end position="279"/>
    </location>
</feature>
<evidence type="ECO:0000256" key="3">
    <source>
        <dbReference type="ARBA" id="ARBA00022723"/>
    </source>
</evidence>
<feature type="domain" description="C2H2-type" evidence="12">
    <location>
        <begin position="364"/>
        <end position="391"/>
    </location>
</feature>
<evidence type="ECO:0000256" key="6">
    <source>
        <dbReference type="ARBA" id="ARBA00022833"/>
    </source>
</evidence>
<dbReference type="InterPro" id="IPR036236">
    <property type="entry name" value="Znf_C2H2_sf"/>
</dbReference>
<dbReference type="SMART" id="SM00349">
    <property type="entry name" value="KRAB"/>
    <property type="match status" value="1"/>
</dbReference>
<evidence type="ECO:0000256" key="7">
    <source>
        <dbReference type="ARBA" id="ARBA00023015"/>
    </source>
</evidence>
<evidence type="ECO:0000256" key="4">
    <source>
        <dbReference type="ARBA" id="ARBA00022737"/>
    </source>
</evidence>
<dbReference type="SMART" id="SM00355">
    <property type="entry name" value="ZnF_C2H2"/>
    <property type="match status" value="7"/>
</dbReference>
<evidence type="ECO:0000259" key="13">
    <source>
        <dbReference type="PROSITE" id="PS50805"/>
    </source>
</evidence>
<dbReference type="Proteomes" id="UP000081671">
    <property type="component" value="Unplaced"/>
</dbReference>
<dbReference type="GO" id="GO:0000981">
    <property type="term" value="F:DNA-binding transcription factor activity, RNA polymerase II-specific"/>
    <property type="evidence" value="ECO:0007669"/>
    <property type="project" value="TreeGrafter"/>
</dbReference>
<gene>
    <name evidence="15" type="primary">LOC105993078</name>
</gene>
<evidence type="ECO:0000256" key="1">
    <source>
        <dbReference type="ARBA" id="ARBA00004123"/>
    </source>
</evidence>
<dbReference type="FunFam" id="3.30.160.60:FF:002343">
    <property type="entry name" value="Zinc finger protein 33A"/>
    <property type="match status" value="1"/>
</dbReference>
<evidence type="ECO:0000256" key="9">
    <source>
        <dbReference type="ARBA" id="ARBA00023163"/>
    </source>
</evidence>
<dbReference type="InterPro" id="IPR050527">
    <property type="entry name" value="Snail/Krueppel_Znf"/>
</dbReference>
<keyword evidence="9" id="KW-0804">Transcription</keyword>
<comment type="subcellular location">
    <subcellularLocation>
        <location evidence="1">Nucleus</location>
    </subcellularLocation>
</comment>
<dbReference type="InterPro" id="IPR036051">
    <property type="entry name" value="KRAB_dom_sf"/>
</dbReference>
<evidence type="ECO:0000256" key="2">
    <source>
        <dbReference type="ARBA" id="ARBA00006991"/>
    </source>
</evidence>
<dbReference type="GO" id="GO:0000978">
    <property type="term" value="F:RNA polymerase II cis-regulatory region sequence-specific DNA binding"/>
    <property type="evidence" value="ECO:0007669"/>
    <property type="project" value="TreeGrafter"/>
</dbReference>
<evidence type="ECO:0000256" key="8">
    <source>
        <dbReference type="ARBA" id="ARBA00023125"/>
    </source>
</evidence>
<dbReference type="FunFam" id="3.30.160.60:FF:001498">
    <property type="entry name" value="Zinc finger protein 404"/>
    <property type="match status" value="1"/>
</dbReference>
<dbReference type="GO" id="GO:0008270">
    <property type="term" value="F:zinc ion binding"/>
    <property type="evidence" value="ECO:0007669"/>
    <property type="project" value="UniProtKB-KW"/>
</dbReference>
<feature type="domain" description="C2H2-type" evidence="12">
    <location>
        <begin position="280"/>
        <end position="307"/>
    </location>
</feature>
<keyword evidence="14" id="KW-1185">Reference proteome</keyword>
<comment type="similarity">
    <text evidence="2">Belongs to the krueppel C2H2-type zinc-finger protein family.</text>
</comment>
<dbReference type="FunFam" id="3.30.160.60:FF:002402">
    <property type="entry name" value="Zinc finger protein 347"/>
    <property type="match status" value="1"/>
</dbReference>
<evidence type="ECO:0000313" key="15">
    <source>
        <dbReference type="RefSeq" id="XP_012881676.1"/>
    </source>
</evidence>
<dbReference type="PANTHER" id="PTHR24388:SF96">
    <property type="entry name" value="GENE, 32687-RELATED"/>
    <property type="match status" value="1"/>
</dbReference>
<keyword evidence="3" id="KW-0479">Metal-binding</keyword>
<dbReference type="PROSITE" id="PS50157">
    <property type="entry name" value="ZINC_FINGER_C2H2_2"/>
    <property type="match status" value="7"/>
</dbReference>
<keyword evidence="10" id="KW-0539">Nucleus</keyword>
<dbReference type="SUPFAM" id="SSF57667">
    <property type="entry name" value="beta-beta-alpha zinc fingers"/>
    <property type="match status" value="4"/>
</dbReference>
<feature type="domain" description="C2H2-type" evidence="12">
    <location>
        <begin position="308"/>
        <end position="335"/>
    </location>
</feature>
<evidence type="ECO:0000256" key="10">
    <source>
        <dbReference type="ARBA" id="ARBA00023242"/>
    </source>
</evidence>
<dbReference type="Pfam" id="PF01352">
    <property type="entry name" value="KRAB"/>
    <property type="match status" value="1"/>
</dbReference>
<dbReference type="FunFam" id="3.30.160.60:FF:004137">
    <property type="match status" value="1"/>
</dbReference>
<organism evidence="14 15">
    <name type="scientific">Dipodomys ordii</name>
    <name type="common">Ord's kangaroo rat</name>
    <dbReference type="NCBI Taxonomy" id="10020"/>
    <lineage>
        <taxon>Eukaryota</taxon>
        <taxon>Metazoa</taxon>
        <taxon>Chordata</taxon>
        <taxon>Craniata</taxon>
        <taxon>Vertebrata</taxon>
        <taxon>Euteleostomi</taxon>
        <taxon>Mammalia</taxon>
        <taxon>Eutheria</taxon>
        <taxon>Euarchontoglires</taxon>
        <taxon>Glires</taxon>
        <taxon>Rodentia</taxon>
        <taxon>Castorimorpha</taxon>
        <taxon>Heteromyidae</taxon>
        <taxon>Dipodomyinae</taxon>
        <taxon>Dipodomys</taxon>
    </lineage>
</organism>
<evidence type="ECO:0000313" key="14">
    <source>
        <dbReference type="Proteomes" id="UP000081671"/>
    </source>
</evidence>
<dbReference type="Gene3D" id="3.30.160.60">
    <property type="entry name" value="Classic Zinc Finger"/>
    <property type="match status" value="7"/>
</dbReference>
<dbReference type="Gene3D" id="6.10.140.140">
    <property type="match status" value="1"/>
</dbReference>
<dbReference type="PROSITE" id="PS50805">
    <property type="entry name" value="KRAB"/>
    <property type="match status" value="1"/>
</dbReference>
<dbReference type="AlphaFoldDB" id="A0A1S3FYP2"/>
<keyword evidence="7" id="KW-0805">Transcription regulation</keyword>
<dbReference type="PANTHER" id="PTHR24388">
    <property type="entry name" value="ZINC FINGER PROTEIN"/>
    <property type="match status" value="1"/>
</dbReference>
<accession>A0A1S3FYP2</accession>
<dbReference type="Pfam" id="PF13465">
    <property type="entry name" value="zf-H2C2_2"/>
    <property type="match status" value="1"/>
</dbReference>
<feature type="domain" description="C2H2-type" evidence="12">
    <location>
        <begin position="392"/>
        <end position="419"/>
    </location>
</feature>
<feature type="domain" description="KRAB" evidence="13">
    <location>
        <begin position="5"/>
        <end position="76"/>
    </location>
</feature>
<dbReference type="OrthoDB" id="6354171at2759"/>
<sequence length="454" mass="52498">MAQLMTFRDVAIQFSQEEWEYLNPEQRNLYTDVMSENYSNFVSVGLSIYQPHVISLLEKEQEAWIELDEERRGFCPDLQSTWQARKILSKNRSLESVLSPWEILEVCTDDSLEGFCFSGDCESKSPSETQYENDSHCQQVTATYEKTPTSNQLSTFTQHGGLSTGDTQYAHKCEEDFSFGSDDTQNQLIHMGEKLWDDQEHGKTFILDLELTQYQSVHPGKKTFECKECGKAFSFRSSLTGHMRIHTGEKPYKCKECGKAFRFHSLLSVHKRIHTGEKFYECKECGKSFNYSSDLTRHHRIHTGEKPYECQECGKAFSCGSDLTRHQRIHTGEKPYECNECGKAFSQQSHLIKHYRIHTGEKPYVCKECGKAFTCGSQLTQHQKIHTGERLHKCKDCEKAFSSGSNHPQHQFLYTGEKFFEDKENGKTFLPDSEFIYSQSIAIMEFHKLGRFVL</sequence>
<dbReference type="RefSeq" id="XP_012881676.1">
    <property type="nucleotide sequence ID" value="XM_013026222.1"/>
</dbReference>
<dbReference type="GeneID" id="105993078"/>
<dbReference type="FunFam" id="3.30.160.60:FF:000800">
    <property type="entry name" value="zinc finger protein 181 isoform X2"/>
    <property type="match status" value="1"/>
</dbReference>
<evidence type="ECO:0000256" key="5">
    <source>
        <dbReference type="ARBA" id="ARBA00022771"/>
    </source>
</evidence>
<dbReference type="FunFam" id="3.30.160.60:FF:004218">
    <property type="match status" value="1"/>
</dbReference>
<dbReference type="InterPro" id="IPR013087">
    <property type="entry name" value="Znf_C2H2_type"/>
</dbReference>